<dbReference type="Proteomes" id="UP000663823">
    <property type="component" value="Unassembled WGS sequence"/>
</dbReference>
<protein>
    <recommendedName>
        <fullName evidence="4">HAT C-terminal dimerisation domain-containing protein</fullName>
    </recommendedName>
</protein>
<evidence type="ECO:0008006" key="4">
    <source>
        <dbReference type="Google" id="ProtNLM"/>
    </source>
</evidence>
<dbReference type="AlphaFoldDB" id="A0A815KT91"/>
<evidence type="ECO:0000313" key="3">
    <source>
        <dbReference type="Proteomes" id="UP000663882"/>
    </source>
</evidence>
<dbReference type="Proteomes" id="UP000663882">
    <property type="component" value="Unassembled WGS sequence"/>
</dbReference>
<proteinExistence type="predicted"/>
<accession>A0A815KT91</accession>
<evidence type="ECO:0000313" key="2">
    <source>
        <dbReference type="EMBL" id="CAF3658759.1"/>
    </source>
</evidence>
<organism evidence="1 3">
    <name type="scientific">Rotaria sordida</name>
    <dbReference type="NCBI Taxonomy" id="392033"/>
    <lineage>
        <taxon>Eukaryota</taxon>
        <taxon>Metazoa</taxon>
        <taxon>Spiralia</taxon>
        <taxon>Gnathifera</taxon>
        <taxon>Rotifera</taxon>
        <taxon>Eurotatoria</taxon>
        <taxon>Bdelloidea</taxon>
        <taxon>Philodinida</taxon>
        <taxon>Philodinidae</taxon>
        <taxon>Rotaria</taxon>
    </lineage>
</organism>
<sequence>MREILDYLICSLSEYYRIIEEKLQYFSNVIPALVNQLTLENVNKIAEIMPGISSVELLYSELQLLKNDIDSFIELPEVISKLKIIGNGHPNAKRVYQFLLALRITVATNECCFSKLKLIKNKLRFTLTTDKMEWLILCSTERDLLENINLSNVAEDGHV</sequence>
<reference evidence="1" key="1">
    <citation type="submission" date="2021-02" db="EMBL/GenBank/DDBJ databases">
        <authorList>
            <person name="Nowell W R."/>
        </authorList>
    </citation>
    <scope>NUCLEOTIDE SEQUENCE</scope>
</reference>
<dbReference type="OrthoDB" id="6611240at2759"/>
<comment type="caution">
    <text evidence="1">The sequence shown here is derived from an EMBL/GenBank/DDBJ whole genome shotgun (WGS) entry which is preliminary data.</text>
</comment>
<dbReference type="EMBL" id="CAJOAX010000850">
    <property type="protein sequence ID" value="CAF3658759.1"/>
    <property type="molecule type" value="Genomic_DNA"/>
</dbReference>
<dbReference type="EMBL" id="CAJNOO010004793">
    <property type="protein sequence ID" value="CAF1394008.1"/>
    <property type="molecule type" value="Genomic_DNA"/>
</dbReference>
<evidence type="ECO:0000313" key="1">
    <source>
        <dbReference type="EMBL" id="CAF1394008.1"/>
    </source>
</evidence>
<name>A0A815KT91_9BILA</name>
<gene>
    <name evidence="2" type="ORF">OTI717_LOCUS9796</name>
    <name evidence="1" type="ORF">RFH988_LOCUS34486</name>
</gene>